<feature type="transmembrane region" description="Helical" evidence="1">
    <location>
        <begin position="29"/>
        <end position="49"/>
    </location>
</feature>
<gene>
    <name evidence="2" type="ORF">GCM10012280_18140</name>
</gene>
<organism evidence="2 3">
    <name type="scientific">Wenjunlia tyrosinilytica</name>
    <dbReference type="NCBI Taxonomy" id="1544741"/>
    <lineage>
        <taxon>Bacteria</taxon>
        <taxon>Bacillati</taxon>
        <taxon>Actinomycetota</taxon>
        <taxon>Actinomycetes</taxon>
        <taxon>Kitasatosporales</taxon>
        <taxon>Streptomycetaceae</taxon>
        <taxon>Wenjunlia</taxon>
    </lineage>
</organism>
<feature type="transmembrane region" description="Helical" evidence="1">
    <location>
        <begin position="85"/>
        <end position="104"/>
    </location>
</feature>
<name>A0A917ZMD9_9ACTN</name>
<reference evidence="2" key="2">
    <citation type="submission" date="2020-09" db="EMBL/GenBank/DDBJ databases">
        <authorList>
            <person name="Sun Q."/>
            <person name="Zhou Y."/>
        </authorList>
    </citation>
    <scope>NUCLEOTIDE SEQUENCE</scope>
    <source>
        <strain evidence="2">CGMCC 4.7201</strain>
    </source>
</reference>
<evidence type="ECO:0000313" key="3">
    <source>
        <dbReference type="Proteomes" id="UP000641932"/>
    </source>
</evidence>
<keyword evidence="1" id="KW-0812">Transmembrane</keyword>
<keyword evidence="1" id="KW-1133">Transmembrane helix</keyword>
<evidence type="ECO:0000313" key="2">
    <source>
        <dbReference type="EMBL" id="GGO85110.1"/>
    </source>
</evidence>
<accession>A0A917ZMD9</accession>
<sequence length="150" mass="14805">MAPTSCTPAPSPVPSPSGGAPWWRFLGPALRAAGAGAFIGVLFVAAIATEGVNSRPGTTDGTTALVLAGVAALLAWPALQVAGVRLAGATALLAPWTVLALGWLAQEATGARHRPALAFVVLPAVGYAAAAALAVALCPRGTALPPRNGR</sequence>
<keyword evidence="3" id="KW-1185">Reference proteome</keyword>
<dbReference type="RefSeq" id="WP_189131021.1">
    <property type="nucleotide sequence ID" value="NZ_BMMS01000006.1"/>
</dbReference>
<proteinExistence type="predicted"/>
<feature type="transmembrane region" description="Helical" evidence="1">
    <location>
        <begin position="116"/>
        <end position="137"/>
    </location>
</feature>
<feature type="transmembrane region" description="Helical" evidence="1">
    <location>
        <begin position="61"/>
        <end position="79"/>
    </location>
</feature>
<dbReference type="AlphaFoldDB" id="A0A917ZMD9"/>
<dbReference type="Proteomes" id="UP000641932">
    <property type="component" value="Unassembled WGS sequence"/>
</dbReference>
<keyword evidence="1" id="KW-0472">Membrane</keyword>
<comment type="caution">
    <text evidence="2">The sequence shown here is derived from an EMBL/GenBank/DDBJ whole genome shotgun (WGS) entry which is preliminary data.</text>
</comment>
<reference evidence="2" key="1">
    <citation type="journal article" date="2014" name="Int. J. Syst. Evol. Microbiol.">
        <title>Complete genome sequence of Corynebacterium casei LMG S-19264T (=DSM 44701T), isolated from a smear-ripened cheese.</title>
        <authorList>
            <consortium name="US DOE Joint Genome Institute (JGI-PGF)"/>
            <person name="Walter F."/>
            <person name="Albersmeier A."/>
            <person name="Kalinowski J."/>
            <person name="Ruckert C."/>
        </authorList>
    </citation>
    <scope>NUCLEOTIDE SEQUENCE</scope>
    <source>
        <strain evidence="2">CGMCC 4.7201</strain>
    </source>
</reference>
<protein>
    <submittedName>
        <fullName evidence="2">Uncharacterized protein</fullName>
    </submittedName>
</protein>
<evidence type="ECO:0000256" key="1">
    <source>
        <dbReference type="SAM" id="Phobius"/>
    </source>
</evidence>
<dbReference type="EMBL" id="BMMS01000006">
    <property type="protein sequence ID" value="GGO85110.1"/>
    <property type="molecule type" value="Genomic_DNA"/>
</dbReference>